<dbReference type="EMBL" id="FQUS01000032">
    <property type="protein sequence ID" value="SHG52982.1"/>
    <property type="molecule type" value="Genomic_DNA"/>
</dbReference>
<sequence length="87" mass="9813">MSSIHINGVETGYDHHPNSQPINQIQKATTAYANEAFHQYITTYSGSITIELTLNLTSFNHFPISKYLFGANPYKISQKNLLLANLR</sequence>
<dbReference type="STRING" id="1194090.SAMN05443144_13233"/>
<name>A0A1M5KJI0_9BACT</name>
<dbReference type="Proteomes" id="UP000184041">
    <property type="component" value="Unassembled WGS sequence"/>
</dbReference>
<protein>
    <submittedName>
        <fullName evidence="1">Uncharacterized protein</fullName>
    </submittedName>
</protein>
<evidence type="ECO:0000313" key="2">
    <source>
        <dbReference type="Proteomes" id="UP000184041"/>
    </source>
</evidence>
<keyword evidence="2" id="KW-1185">Reference proteome</keyword>
<accession>A0A1M5KJI0</accession>
<organism evidence="1 2">
    <name type="scientific">Fodinibius roseus</name>
    <dbReference type="NCBI Taxonomy" id="1194090"/>
    <lineage>
        <taxon>Bacteria</taxon>
        <taxon>Pseudomonadati</taxon>
        <taxon>Balneolota</taxon>
        <taxon>Balneolia</taxon>
        <taxon>Balneolales</taxon>
        <taxon>Balneolaceae</taxon>
        <taxon>Fodinibius</taxon>
    </lineage>
</organism>
<evidence type="ECO:0000313" key="1">
    <source>
        <dbReference type="EMBL" id="SHG52982.1"/>
    </source>
</evidence>
<gene>
    <name evidence="1" type="ORF">SAMN05443144_13233</name>
</gene>
<reference evidence="1 2" key="1">
    <citation type="submission" date="2016-11" db="EMBL/GenBank/DDBJ databases">
        <authorList>
            <person name="Jaros S."/>
            <person name="Januszkiewicz K."/>
            <person name="Wedrychowicz H."/>
        </authorList>
    </citation>
    <scope>NUCLEOTIDE SEQUENCE [LARGE SCALE GENOMIC DNA]</scope>
    <source>
        <strain evidence="1 2">DSM 21986</strain>
    </source>
</reference>
<proteinExistence type="predicted"/>
<dbReference type="AlphaFoldDB" id="A0A1M5KJI0"/>